<feature type="signal peptide" evidence="1">
    <location>
        <begin position="1"/>
        <end position="23"/>
    </location>
</feature>
<reference evidence="3" key="1">
    <citation type="journal article" date="2020" name="Stud. Mycol.">
        <title>101 Dothideomycetes genomes: a test case for predicting lifestyles and emergence of pathogens.</title>
        <authorList>
            <person name="Haridas S."/>
            <person name="Albert R."/>
            <person name="Binder M."/>
            <person name="Bloem J."/>
            <person name="Labutti K."/>
            <person name="Salamov A."/>
            <person name="Andreopoulos B."/>
            <person name="Baker S."/>
            <person name="Barry K."/>
            <person name="Bills G."/>
            <person name="Bluhm B."/>
            <person name="Cannon C."/>
            <person name="Castanera R."/>
            <person name="Culley D."/>
            <person name="Daum C."/>
            <person name="Ezra D."/>
            <person name="Gonzalez J."/>
            <person name="Henrissat B."/>
            <person name="Kuo A."/>
            <person name="Liang C."/>
            <person name="Lipzen A."/>
            <person name="Lutzoni F."/>
            <person name="Magnuson J."/>
            <person name="Mondo S."/>
            <person name="Nolan M."/>
            <person name="Ohm R."/>
            <person name="Pangilinan J."/>
            <person name="Park H.-J."/>
            <person name="Ramirez L."/>
            <person name="Alfaro M."/>
            <person name="Sun H."/>
            <person name="Tritt A."/>
            <person name="Yoshinaga Y."/>
            <person name="Zwiers L.-H."/>
            <person name="Turgeon B."/>
            <person name="Goodwin S."/>
            <person name="Spatafora J."/>
            <person name="Crous P."/>
            <person name="Grigoriev I."/>
        </authorList>
    </citation>
    <scope>NUCLEOTIDE SEQUENCE</scope>
    <source>
        <strain evidence="3">CBS 107.79</strain>
    </source>
</reference>
<dbReference type="EMBL" id="ML976700">
    <property type="protein sequence ID" value="KAF1970545.1"/>
    <property type="molecule type" value="Genomic_DNA"/>
</dbReference>
<evidence type="ECO:0000259" key="2">
    <source>
        <dbReference type="Pfam" id="PF14420"/>
    </source>
</evidence>
<feature type="chain" id="PRO_5025515295" description="Clr5 domain-containing protein" evidence="1">
    <location>
        <begin position="24"/>
        <end position="303"/>
    </location>
</feature>
<dbReference type="AlphaFoldDB" id="A0A6A5V0E0"/>
<accession>A0A6A5V0E0</accession>
<gene>
    <name evidence="3" type="ORF">BU23DRAFT_600895</name>
</gene>
<evidence type="ECO:0000256" key="1">
    <source>
        <dbReference type="SAM" id="SignalP"/>
    </source>
</evidence>
<evidence type="ECO:0000313" key="4">
    <source>
        <dbReference type="Proteomes" id="UP000800036"/>
    </source>
</evidence>
<dbReference type="Pfam" id="PF14420">
    <property type="entry name" value="Clr5"/>
    <property type="match status" value="1"/>
</dbReference>
<organism evidence="3 4">
    <name type="scientific">Bimuria novae-zelandiae CBS 107.79</name>
    <dbReference type="NCBI Taxonomy" id="1447943"/>
    <lineage>
        <taxon>Eukaryota</taxon>
        <taxon>Fungi</taxon>
        <taxon>Dikarya</taxon>
        <taxon>Ascomycota</taxon>
        <taxon>Pezizomycotina</taxon>
        <taxon>Dothideomycetes</taxon>
        <taxon>Pleosporomycetidae</taxon>
        <taxon>Pleosporales</taxon>
        <taxon>Massarineae</taxon>
        <taxon>Didymosphaeriaceae</taxon>
        <taxon>Bimuria</taxon>
    </lineage>
</organism>
<keyword evidence="4" id="KW-1185">Reference proteome</keyword>
<dbReference type="OrthoDB" id="5986190at2759"/>
<evidence type="ECO:0000313" key="3">
    <source>
        <dbReference type="EMBL" id="KAF1970545.1"/>
    </source>
</evidence>
<protein>
    <recommendedName>
        <fullName evidence="2">Clr5 domain-containing protein</fullName>
    </recommendedName>
</protein>
<keyword evidence="1" id="KW-0732">Signal</keyword>
<name>A0A6A5V0E0_9PLEO</name>
<proteinExistence type="predicted"/>
<sequence>MIVARTDTLVVVLYDTLLLAAEARRAPSICLRPRQTHSSLQYLAAGQFCFLTRLTHEAALTMNFPLRNSPDLAPVDLPQPGFPHAAGHLPAAQQAYGAYSVDRTFGFALQAQFPSEHSAITQPHPPHPFSLCPVLPNDKQHDAEPVGNSQSVFAAPAAPISPMGPPAQLRKRKAPTLHTDAWEPYKHRILELHLTQGLPLLEVGQKIEDEYGFKAKYVAPTNDSKAELVFEVRGSVVLLQKIERWIKRNNVVKSFLYAPNPAILGLSHDNLYTLASSLDLLARDCLLRRAEPADAFPCPVDSL</sequence>
<dbReference type="InterPro" id="IPR025676">
    <property type="entry name" value="Clr5_dom"/>
</dbReference>
<feature type="domain" description="Clr5" evidence="2">
    <location>
        <begin position="179"/>
        <end position="216"/>
    </location>
</feature>
<dbReference type="Proteomes" id="UP000800036">
    <property type="component" value="Unassembled WGS sequence"/>
</dbReference>